<feature type="region of interest" description="Disordered" evidence="1">
    <location>
        <begin position="1"/>
        <end position="112"/>
    </location>
</feature>
<dbReference type="Proteomes" id="UP000030765">
    <property type="component" value="Unassembled WGS sequence"/>
</dbReference>
<evidence type="ECO:0000313" key="4">
    <source>
        <dbReference type="Proteomes" id="UP000030765"/>
    </source>
</evidence>
<keyword evidence="4" id="KW-1185">Reference proteome</keyword>
<dbReference type="EnsemblMetazoa" id="ASIC018337-RA">
    <property type="protein sequence ID" value="ASIC018337-PA"/>
    <property type="gene ID" value="ASIC018337"/>
</dbReference>
<evidence type="ECO:0000313" key="2">
    <source>
        <dbReference type="EMBL" id="KFB49713.1"/>
    </source>
</evidence>
<feature type="compositionally biased region" description="Basic and acidic residues" evidence="1">
    <location>
        <begin position="51"/>
        <end position="64"/>
    </location>
</feature>
<evidence type="ECO:0000256" key="1">
    <source>
        <dbReference type="SAM" id="MobiDB-lite"/>
    </source>
</evidence>
<protein>
    <submittedName>
        <fullName evidence="2 3">Uncharacterized protein</fullName>
    </submittedName>
</protein>
<organism evidence="2">
    <name type="scientific">Anopheles sinensis</name>
    <name type="common">Mosquito</name>
    <dbReference type="NCBI Taxonomy" id="74873"/>
    <lineage>
        <taxon>Eukaryota</taxon>
        <taxon>Metazoa</taxon>
        <taxon>Ecdysozoa</taxon>
        <taxon>Arthropoda</taxon>
        <taxon>Hexapoda</taxon>
        <taxon>Insecta</taxon>
        <taxon>Pterygota</taxon>
        <taxon>Neoptera</taxon>
        <taxon>Endopterygota</taxon>
        <taxon>Diptera</taxon>
        <taxon>Nematocera</taxon>
        <taxon>Culicoidea</taxon>
        <taxon>Culicidae</taxon>
        <taxon>Anophelinae</taxon>
        <taxon>Anopheles</taxon>
    </lineage>
</organism>
<dbReference type="AlphaFoldDB" id="A0A084WHL9"/>
<name>A0A084WHL9_ANOSI</name>
<evidence type="ECO:0000313" key="3">
    <source>
        <dbReference type="EnsemblMetazoa" id="ASIC018337-PA"/>
    </source>
</evidence>
<feature type="compositionally biased region" description="Polar residues" evidence="1">
    <location>
        <begin position="24"/>
        <end position="35"/>
    </location>
</feature>
<proteinExistence type="predicted"/>
<dbReference type="EMBL" id="KE525347">
    <property type="protein sequence ID" value="KFB49713.1"/>
    <property type="molecule type" value="Genomic_DNA"/>
</dbReference>
<feature type="compositionally biased region" description="Low complexity" evidence="1">
    <location>
        <begin position="97"/>
        <end position="112"/>
    </location>
</feature>
<sequence length="112" mass="12274">MEPRSDPLGRTRSSRRRRRADNPHTVSTHSRSRSPITAEIFGSSSPLPRPVPEDSSRTYRRRESVGGGDSTTSRDRSRSSHAARQPITDETSRSPLTAAEEAAVSEATTSGR</sequence>
<gene>
    <name evidence="2" type="ORF">ZHAS_00018337</name>
</gene>
<reference evidence="3" key="2">
    <citation type="submission" date="2020-05" db="UniProtKB">
        <authorList>
            <consortium name="EnsemblMetazoa"/>
        </authorList>
    </citation>
    <scope>IDENTIFICATION</scope>
</reference>
<dbReference type="VEuPathDB" id="VectorBase:ASIC018337"/>
<dbReference type="EMBL" id="ATLV01023857">
    <property type="status" value="NOT_ANNOTATED_CDS"/>
    <property type="molecule type" value="Genomic_DNA"/>
</dbReference>
<accession>A0A084WHL9</accession>
<reference evidence="2 4" key="1">
    <citation type="journal article" date="2014" name="BMC Genomics">
        <title>Genome sequence of Anopheles sinensis provides insight into genetics basis of mosquito competence for malaria parasites.</title>
        <authorList>
            <person name="Zhou D."/>
            <person name="Zhang D."/>
            <person name="Ding G."/>
            <person name="Shi L."/>
            <person name="Hou Q."/>
            <person name="Ye Y."/>
            <person name="Xu Y."/>
            <person name="Zhou H."/>
            <person name="Xiong C."/>
            <person name="Li S."/>
            <person name="Yu J."/>
            <person name="Hong S."/>
            <person name="Yu X."/>
            <person name="Zou P."/>
            <person name="Chen C."/>
            <person name="Chang X."/>
            <person name="Wang W."/>
            <person name="Lv Y."/>
            <person name="Sun Y."/>
            <person name="Ma L."/>
            <person name="Shen B."/>
            <person name="Zhu C."/>
        </authorList>
    </citation>
    <scope>NUCLEOTIDE SEQUENCE [LARGE SCALE GENOMIC DNA]</scope>
</reference>